<name>A0A7R9IRB7_9NEOP</name>
<dbReference type="EMBL" id="OE007431">
    <property type="protein sequence ID" value="CAD7463177.1"/>
    <property type="molecule type" value="Genomic_DNA"/>
</dbReference>
<organism evidence="1">
    <name type="scientific">Timema tahoe</name>
    <dbReference type="NCBI Taxonomy" id="61484"/>
    <lineage>
        <taxon>Eukaryota</taxon>
        <taxon>Metazoa</taxon>
        <taxon>Ecdysozoa</taxon>
        <taxon>Arthropoda</taxon>
        <taxon>Hexapoda</taxon>
        <taxon>Insecta</taxon>
        <taxon>Pterygota</taxon>
        <taxon>Neoptera</taxon>
        <taxon>Polyneoptera</taxon>
        <taxon>Phasmatodea</taxon>
        <taxon>Timematodea</taxon>
        <taxon>Timematoidea</taxon>
        <taxon>Timematidae</taxon>
        <taxon>Timema</taxon>
    </lineage>
</organism>
<protein>
    <submittedName>
        <fullName evidence="1">Uncharacterized protein</fullName>
    </submittedName>
</protein>
<dbReference type="AlphaFoldDB" id="A0A7R9IRB7"/>
<proteinExistence type="predicted"/>
<gene>
    <name evidence="1" type="ORF">TTEB3V08_LOCUS11063</name>
</gene>
<sequence length="157" mass="17726">MYAGVDSGGGGVKGSVDPSVKRTSFSYTKTETEFELDEIKKNQKHCKVMGGRKLQIYGRGLRIVNSKKTAVKRLKEREITKGEIQDIHIHVTHHNFPHRREYIFVVTKHVLATVQRTLTLSSASFFFSSSWRIHSAFLLRASQLVGKLFLLSSSTTS</sequence>
<evidence type="ECO:0000313" key="1">
    <source>
        <dbReference type="EMBL" id="CAD7463177.1"/>
    </source>
</evidence>
<reference evidence="1" key="1">
    <citation type="submission" date="2020-11" db="EMBL/GenBank/DDBJ databases">
        <authorList>
            <person name="Tran Van P."/>
        </authorList>
    </citation>
    <scope>NUCLEOTIDE SEQUENCE</scope>
</reference>
<accession>A0A7R9IRB7</accession>